<accession>A0A7C3LRC2</accession>
<evidence type="ECO:0000313" key="1">
    <source>
        <dbReference type="EMBL" id="HFT92702.1"/>
    </source>
</evidence>
<comment type="caution">
    <text evidence="1">The sequence shown here is derived from an EMBL/GenBank/DDBJ whole genome shotgun (WGS) entry which is preliminary data.</text>
</comment>
<proteinExistence type="predicted"/>
<protein>
    <submittedName>
        <fullName evidence="1">Uncharacterized protein</fullName>
    </submittedName>
</protein>
<organism evidence="1">
    <name type="scientific">Leptospirillum ferriphilum</name>
    <dbReference type="NCBI Taxonomy" id="178606"/>
    <lineage>
        <taxon>Bacteria</taxon>
        <taxon>Pseudomonadati</taxon>
        <taxon>Nitrospirota</taxon>
        <taxon>Nitrospiria</taxon>
        <taxon>Nitrospirales</taxon>
        <taxon>Nitrospiraceae</taxon>
        <taxon>Leptospirillum</taxon>
    </lineage>
</organism>
<reference evidence="1" key="1">
    <citation type="journal article" date="2020" name="mSystems">
        <title>Genome- and Community-Level Interaction Insights into Carbon Utilization and Element Cycling Functions of Hydrothermarchaeota in Hydrothermal Sediment.</title>
        <authorList>
            <person name="Zhou Z."/>
            <person name="Liu Y."/>
            <person name="Xu W."/>
            <person name="Pan J."/>
            <person name="Luo Z.H."/>
            <person name="Li M."/>
        </authorList>
    </citation>
    <scope>NUCLEOTIDE SEQUENCE [LARGE SCALE GENOMIC DNA]</scope>
    <source>
        <strain evidence="1">SpSt-902</strain>
    </source>
</reference>
<gene>
    <name evidence="1" type="ORF">ENX03_01935</name>
</gene>
<name>A0A7C3LRC2_9BACT</name>
<sequence>MNDQRTQHSIGICDACGESDVDLYKISLGKDFFDRPYDRLSAGEDIKPQWYCGDCSREKDFQRDIRAIRIEFENLREGRPSLLSRPENARKAVERVALIEQYVKRGRKVHILLPPRDVGTLLVDLTRHFVFDTPDPDDP</sequence>
<dbReference type="EMBL" id="DTMM01000036">
    <property type="protein sequence ID" value="HFT92702.1"/>
    <property type="molecule type" value="Genomic_DNA"/>
</dbReference>
<dbReference type="AlphaFoldDB" id="A0A7C3LRC2"/>